<sequence>MRKILTAAALAALTLSSPVLAKDKLSPDAELAKLLQGRVAGKPVNCINPTNAWSTRIVEGKAIVYQVGGTLYVNQPRSGAENLSDDDILVTRIYGSQLCSIDSIRLVDRYSGFPRNFVILDKFVPYAKPKAGRTS</sequence>
<organism evidence="2 3">
    <name type="scientific">Sphingomonas aracearum</name>
    <dbReference type="NCBI Taxonomy" id="2283317"/>
    <lineage>
        <taxon>Bacteria</taxon>
        <taxon>Pseudomonadati</taxon>
        <taxon>Pseudomonadota</taxon>
        <taxon>Alphaproteobacteria</taxon>
        <taxon>Sphingomonadales</taxon>
        <taxon>Sphingomonadaceae</taxon>
        <taxon>Sphingomonas</taxon>
    </lineage>
</organism>
<comment type="caution">
    <text evidence="2">The sequence shown here is derived from an EMBL/GenBank/DDBJ whole genome shotgun (WGS) entry which is preliminary data.</text>
</comment>
<keyword evidence="1" id="KW-0732">Signal</keyword>
<keyword evidence="3" id="KW-1185">Reference proteome</keyword>
<reference evidence="2 3" key="1">
    <citation type="submission" date="2018-07" db="EMBL/GenBank/DDBJ databases">
        <title>a novel species of Sphingomonas isolated from the rhizosphere soil of Araceae plant.</title>
        <authorList>
            <person name="Zhiyong W."/>
            <person name="Qinglan Z."/>
            <person name="Zhiwei F."/>
            <person name="Ding X."/>
            <person name="Gejiao W."/>
            <person name="Shixue Z."/>
        </authorList>
    </citation>
    <scope>NUCLEOTIDE SEQUENCE [LARGE SCALE GENOMIC DNA]</scope>
    <source>
        <strain evidence="2 3">WZY 27</strain>
    </source>
</reference>
<name>A0A369VVA1_9SPHN</name>
<gene>
    <name evidence="2" type="ORF">DVW87_07390</name>
</gene>
<evidence type="ECO:0000313" key="2">
    <source>
        <dbReference type="EMBL" id="RDE05100.1"/>
    </source>
</evidence>
<evidence type="ECO:0000313" key="3">
    <source>
        <dbReference type="Proteomes" id="UP000253918"/>
    </source>
</evidence>
<feature type="chain" id="PRO_5016695726" evidence="1">
    <location>
        <begin position="22"/>
        <end position="135"/>
    </location>
</feature>
<dbReference type="EMBL" id="QQNB01000002">
    <property type="protein sequence ID" value="RDE05100.1"/>
    <property type="molecule type" value="Genomic_DNA"/>
</dbReference>
<feature type="signal peptide" evidence="1">
    <location>
        <begin position="1"/>
        <end position="21"/>
    </location>
</feature>
<proteinExistence type="predicted"/>
<dbReference type="RefSeq" id="WP_114687171.1">
    <property type="nucleotide sequence ID" value="NZ_QQNB01000002.1"/>
</dbReference>
<protein>
    <submittedName>
        <fullName evidence="2">Uncharacterized protein</fullName>
    </submittedName>
</protein>
<dbReference type="OrthoDB" id="5956991at2"/>
<accession>A0A369VVA1</accession>
<dbReference type="AlphaFoldDB" id="A0A369VVA1"/>
<dbReference type="Proteomes" id="UP000253918">
    <property type="component" value="Unassembled WGS sequence"/>
</dbReference>
<evidence type="ECO:0000256" key="1">
    <source>
        <dbReference type="SAM" id="SignalP"/>
    </source>
</evidence>